<evidence type="ECO:0000256" key="5">
    <source>
        <dbReference type="ARBA" id="ARBA00016383"/>
    </source>
</evidence>
<evidence type="ECO:0000256" key="10">
    <source>
        <dbReference type="ARBA" id="ARBA00022990"/>
    </source>
</evidence>
<evidence type="ECO:0000256" key="12">
    <source>
        <dbReference type="ARBA" id="ARBA00023136"/>
    </source>
</evidence>
<name>A0A9P0CS29_9CUCU</name>
<comment type="subcellular location">
    <subcellularLocation>
        <location evidence="2">Mitochondrion inner membrane</location>
        <topology evidence="2">Peripheral membrane protein</topology>
        <orientation evidence="2">Matrix side</orientation>
    </subcellularLocation>
</comment>
<evidence type="ECO:0000256" key="8">
    <source>
        <dbReference type="ARBA" id="ARBA00022792"/>
    </source>
</evidence>
<comment type="subunit">
    <text evidence="4">Complex I is composed of 45 different subunits.</text>
</comment>
<dbReference type="OrthoDB" id="10063829at2759"/>
<dbReference type="PANTHER" id="PTHR12485">
    <property type="entry name" value="NADH-UBIQUINONE OXIDOREDUCTASE SUBUNIT B"/>
    <property type="match status" value="1"/>
</dbReference>
<keyword evidence="17" id="KW-1185">Reference proteome</keyword>
<evidence type="ECO:0000256" key="9">
    <source>
        <dbReference type="ARBA" id="ARBA00022982"/>
    </source>
</evidence>
<feature type="region of interest" description="Disordered" evidence="15">
    <location>
        <begin position="71"/>
        <end position="91"/>
    </location>
</feature>
<evidence type="ECO:0000313" key="17">
    <source>
        <dbReference type="Proteomes" id="UP001153636"/>
    </source>
</evidence>
<feature type="compositionally biased region" description="Basic and acidic residues" evidence="15">
    <location>
        <begin position="81"/>
        <end position="91"/>
    </location>
</feature>
<dbReference type="PANTHER" id="PTHR12485:SF1">
    <property type="entry name" value="NADH DEHYDROGENASE [UBIQUINONE] 1 ALPHA SUBCOMPLEX SUBUNIT 7"/>
    <property type="match status" value="1"/>
</dbReference>
<evidence type="ECO:0000256" key="13">
    <source>
        <dbReference type="ARBA" id="ARBA00030360"/>
    </source>
</evidence>
<evidence type="ECO:0000256" key="2">
    <source>
        <dbReference type="ARBA" id="ARBA00004443"/>
    </source>
</evidence>
<evidence type="ECO:0000256" key="11">
    <source>
        <dbReference type="ARBA" id="ARBA00023128"/>
    </source>
</evidence>
<keyword evidence="12" id="KW-0472">Membrane</keyword>
<evidence type="ECO:0000256" key="6">
    <source>
        <dbReference type="ARBA" id="ARBA00022448"/>
    </source>
</evidence>
<keyword evidence="6" id="KW-0813">Transport</keyword>
<comment type="similarity">
    <text evidence="3">Belongs to the complex I NDUFA7 subunit family.</text>
</comment>
<keyword evidence="7" id="KW-0679">Respiratory chain</keyword>
<dbReference type="AlphaFoldDB" id="A0A9P0CS29"/>
<keyword evidence="10" id="KW-0007">Acetylation</keyword>
<proteinExistence type="inferred from homology"/>
<dbReference type="EMBL" id="OV651830">
    <property type="protein sequence ID" value="CAH1104830.1"/>
    <property type="molecule type" value="Genomic_DNA"/>
</dbReference>
<gene>
    <name evidence="16" type="ORF">PSYICH_LOCUS5800</name>
</gene>
<evidence type="ECO:0000313" key="16">
    <source>
        <dbReference type="EMBL" id="CAH1104830.1"/>
    </source>
</evidence>
<evidence type="ECO:0000256" key="4">
    <source>
        <dbReference type="ARBA" id="ARBA00011533"/>
    </source>
</evidence>
<keyword evidence="9" id="KW-0249">Electron transport</keyword>
<evidence type="ECO:0000256" key="15">
    <source>
        <dbReference type="SAM" id="MobiDB-lite"/>
    </source>
</evidence>
<keyword evidence="11" id="KW-0496">Mitochondrion</keyword>
<accession>A0A9P0CS29</accession>
<comment type="function">
    <text evidence="1">Accessory subunit of the mitochondrial membrane respiratory chain NADH dehydrogenase (Complex I), that is believed not to be involved in catalysis. Complex I functions in the transfer of electrons from NADH to the respiratory chain. The immediate electron acceptor for the enzyme is believed to be ubiquinone.</text>
</comment>
<organism evidence="16 17">
    <name type="scientific">Psylliodes chrysocephalus</name>
    <dbReference type="NCBI Taxonomy" id="3402493"/>
    <lineage>
        <taxon>Eukaryota</taxon>
        <taxon>Metazoa</taxon>
        <taxon>Ecdysozoa</taxon>
        <taxon>Arthropoda</taxon>
        <taxon>Hexapoda</taxon>
        <taxon>Insecta</taxon>
        <taxon>Pterygota</taxon>
        <taxon>Neoptera</taxon>
        <taxon>Endopterygota</taxon>
        <taxon>Coleoptera</taxon>
        <taxon>Polyphaga</taxon>
        <taxon>Cucujiformia</taxon>
        <taxon>Chrysomeloidea</taxon>
        <taxon>Chrysomelidae</taxon>
        <taxon>Galerucinae</taxon>
        <taxon>Alticini</taxon>
        <taxon>Psylliodes</taxon>
    </lineage>
</organism>
<dbReference type="Proteomes" id="UP001153636">
    <property type="component" value="Chromosome 18"/>
</dbReference>
<dbReference type="GO" id="GO:0006120">
    <property type="term" value="P:mitochondrial electron transport, NADH to ubiquinone"/>
    <property type="evidence" value="ECO:0007669"/>
    <property type="project" value="TreeGrafter"/>
</dbReference>
<keyword evidence="8" id="KW-0999">Mitochondrion inner membrane</keyword>
<evidence type="ECO:0000256" key="7">
    <source>
        <dbReference type="ARBA" id="ARBA00022660"/>
    </source>
</evidence>
<dbReference type="GO" id="GO:0005743">
    <property type="term" value="C:mitochondrial inner membrane"/>
    <property type="evidence" value="ECO:0007669"/>
    <property type="project" value="UniProtKB-SubCell"/>
</dbReference>
<protein>
    <recommendedName>
        <fullName evidence="5">NADH dehydrogenase [ubiquinone] 1 alpha subcomplex subunit 7</fullName>
    </recommendedName>
    <alternativeName>
        <fullName evidence="14">Complex I-B14.5a</fullName>
    </alternativeName>
    <alternativeName>
        <fullName evidence="13">NADH-ubiquinone oxidoreductase subunit B14.5a</fullName>
    </alternativeName>
</protein>
<evidence type="ECO:0000256" key="3">
    <source>
        <dbReference type="ARBA" id="ARBA00005482"/>
    </source>
</evidence>
<dbReference type="InterPro" id="IPR009947">
    <property type="entry name" value="NDUA7"/>
</dbReference>
<evidence type="ECO:0000256" key="1">
    <source>
        <dbReference type="ARBA" id="ARBA00003195"/>
    </source>
</evidence>
<sequence>MPKAPKIRMHDVNPFLQRVRDFLLGRKHTLALRFQDTIATRSPPPPVLPDGPAHKLASNYYYSRDARREVSPPEVIAPKPKQIEGGEKLDPCKRITPGNVYNWD</sequence>
<evidence type="ECO:0000256" key="14">
    <source>
        <dbReference type="ARBA" id="ARBA00033401"/>
    </source>
</evidence>
<dbReference type="Pfam" id="PF07347">
    <property type="entry name" value="CI-B14_5a"/>
    <property type="match status" value="1"/>
</dbReference>
<reference evidence="16" key="1">
    <citation type="submission" date="2022-01" db="EMBL/GenBank/DDBJ databases">
        <authorList>
            <person name="King R."/>
        </authorList>
    </citation>
    <scope>NUCLEOTIDE SEQUENCE</scope>
</reference>